<accession>A0ABV0Z4P9</accession>
<gene>
    <name evidence="1" type="ORF">AMECASPLE_031820</name>
</gene>
<proteinExistence type="predicted"/>
<sequence length="152" mass="17683">MVEEHHSFYTPHPFASVRRVWSVDPFLTHSQNIYLSFTVCVFSLRWPRVLSVVSGLHIHKFDQLFPLNGLDDLVLHVIFICSSYTKLLSYSLFPLSCLPFFRNLLPICHVCTEEGEKPMVLLPFMAWGNLKLFLRQCKLAEANNPQWQSSQK</sequence>
<organism evidence="1 2">
    <name type="scientific">Ameca splendens</name>
    <dbReference type="NCBI Taxonomy" id="208324"/>
    <lineage>
        <taxon>Eukaryota</taxon>
        <taxon>Metazoa</taxon>
        <taxon>Chordata</taxon>
        <taxon>Craniata</taxon>
        <taxon>Vertebrata</taxon>
        <taxon>Euteleostomi</taxon>
        <taxon>Actinopterygii</taxon>
        <taxon>Neopterygii</taxon>
        <taxon>Teleostei</taxon>
        <taxon>Neoteleostei</taxon>
        <taxon>Acanthomorphata</taxon>
        <taxon>Ovalentaria</taxon>
        <taxon>Atherinomorphae</taxon>
        <taxon>Cyprinodontiformes</taxon>
        <taxon>Goodeidae</taxon>
        <taxon>Ameca</taxon>
    </lineage>
</organism>
<evidence type="ECO:0000313" key="2">
    <source>
        <dbReference type="Proteomes" id="UP001469553"/>
    </source>
</evidence>
<reference evidence="1 2" key="1">
    <citation type="submission" date="2021-06" db="EMBL/GenBank/DDBJ databases">
        <authorList>
            <person name="Palmer J.M."/>
        </authorList>
    </citation>
    <scope>NUCLEOTIDE SEQUENCE [LARGE SCALE GENOMIC DNA]</scope>
    <source>
        <strain evidence="1 2">AS_MEX2019</strain>
        <tissue evidence="1">Muscle</tissue>
    </source>
</reference>
<protein>
    <submittedName>
        <fullName evidence="1">Uncharacterized protein</fullName>
    </submittedName>
</protein>
<dbReference type="Proteomes" id="UP001469553">
    <property type="component" value="Unassembled WGS sequence"/>
</dbReference>
<name>A0ABV0Z4P9_9TELE</name>
<dbReference type="EMBL" id="JAHRIP010051048">
    <property type="protein sequence ID" value="MEQ2301031.1"/>
    <property type="molecule type" value="Genomic_DNA"/>
</dbReference>
<evidence type="ECO:0000313" key="1">
    <source>
        <dbReference type="EMBL" id="MEQ2301031.1"/>
    </source>
</evidence>
<keyword evidence="2" id="KW-1185">Reference proteome</keyword>
<comment type="caution">
    <text evidence="1">The sequence shown here is derived from an EMBL/GenBank/DDBJ whole genome shotgun (WGS) entry which is preliminary data.</text>
</comment>